<gene>
    <name evidence="3" type="ORF">AWRI3578_g1307</name>
</gene>
<dbReference type="OrthoDB" id="68581at2759"/>
<organism evidence="3 4">
    <name type="scientific">Hanseniaspora opuntiae</name>
    <dbReference type="NCBI Taxonomy" id="211096"/>
    <lineage>
        <taxon>Eukaryota</taxon>
        <taxon>Fungi</taxon>
        <taxon>Dikarya</taxon>
        <taxon>Ascomycota</taxon>
        <taxon>Saccharomycotina</taxon>
        <taxon>Saccharomycetes</taxon>
        <taxon>Saccharomycodales</taxon>
        <taxon>Saccharomycodaceae</taxon>
        <taxon>Hanseniaspora</taxon>
    </lineage>
</organism>
<feature type="transmembrane region" description="Helical" evidence="1">
    <location>
        <begin position="7"/>
        <end position="26"/>
    </location>
</feature>
<evidence type="ECO:0000259" key="2">
    <source>
        <dbReference type="Pfam" id="PF10277"/>
    </source>
</evidence>
<dbReference type="Proteomes" id="UP000095605">
    <property type="component" value="Unassembled WGS sequence"/>
</dbReference>
<dbReference type="Pfam" id="PF10277">
    <property type="entry name" value="Frag1"/>
    <property type="match status" value="1"/>
</dbReference>
<dbReference type="AlphaFoldDB" id="A0A1E5RS21"/>
<reference evidence="4" key="1">
    <citation type="journal article" date="2016" name="Genome Announc.">
        <title>Genome sequences of three species of Hanseniaspora isolated from spontaneous wine fermentations.</title>
        <authorList>
            <person name="Sternes P.R."/>
            <person name="Lee D."/>
            <person name="Kutyna D.R."/>
            <person name="Borneman A.R."/>
        </authorList>
    </citation>
    <scope>NUCLEOTIDE SEQUENCE [LARGE SCALE GENOMIC DNA]</scope>
    <source>
        <strain evidence="4">AWRI3578</strain>
    </source>
</reference>
<keyword evidence="1" id="KW-0812">Transmembrane</keyword>
<keyword evidence="4" id="KW-1185">Reference proteome</keyword>
<accession>A0A1E5RS21</accession>
<keyword evidence="1" id="KW-0472">Membrane</keyword>
<name>A0A1E5RS21_9ASCO</name>
<evidence type="ECO:0000313" key="3">
    <source>
        <dbReference type="EMBL" id="OEJ89695.1"/>
    </source>
</evidence>
<evidence type="ECO:0000256" key="1">
    <source>
        <dbReference type="SAM" id="Phobius"/>
    </source>
</evidence>
<keyword evidence="1" id="KW-1133">Transmembrane helix</keyword>
<feature type="transmembrane region" description="Helical" evidence="1">
    <location>
        <begin position="67"/>
        <end position="84"/>
    </location>
</feature>
<dbReference type="InterPro" id="IPR019402">
    <property type="entry name" value="CWH43_N"/>
</dbReference>
<feature type="transmembrane region" description="Helical" evidence="1">
    <location>
        <begin position="38"/>
        <end position="55"/>
    </location>
</feature>
<evidence type="ECO:0000313" key="4">
    <source>
        <dbReference type="Proteomes" id="UP000095605"/>
    </source>
</evidence>
<dbReference type="EMBL" id="LPNL01000003">
    <property type="protein sequence ID" value="OEJ89695.1"/>
    <property type="molecule type" value="Genomic_DNA"/>
</dbReference>
<comment type="caution">
    <text evidence="3">The sequence shown here is derived from an EMBL/GenBank/DDBJ whole genome shotgun (WGS) entry which is preliminary data.</text>
</comment>
<protein>
    <submittedName>
        <fullName evidence="3">Protein CWH43</fullName>
    </submittedName>
</protein>
<sequence>MQLSKGFESLSIVGFIRTVFCGTFIYVTSSDHHDVHDIGMIGYIILTIPYYILNYKANKASFKLKKIMHSMFFITLIPLIYWYIQHAVKRRAGAYSIYAYFEWSLILQDVLNDHWYANDYKDIALGCMVDH</sequence>
<proteinExistence type="predicted"/>
<feature type="domain" description="CWH43-like N-terminal" evidence="2">
    <location>
        <begin position="12"/>
        <end position="122"/>
    </location>
</feature>